<evidence type="ECO:0000313" key="3">
    <source>
        <dbReference type="Proteomes" id="UP001168990"/>
    </source>
</evidence>
<protein>
    <submittedName>
        <fullName evidence="2">Uncharacterized protein</fullName>
    </submittedName>
</protein>
<dbReference type="Proteomes" id="UP001168990">
    <property type="component" value="Unassembled WGS sequence"/>
</dbReference>
<feature type="compositionally biased region" description="Basic and acidic residues" evidence="1">
    <location>
        <begin position="274"/>
        <end position="287"/>
    </location>
</feature>
<organism evidence="2 3">
    <name type="scientific">Microctonus aethiopoides</name>
    <dbReference type="NCBI Taxonomy" id="144406"/>
    <lineage>
        <taxon>Eukaryota</taxon>
        <taxon>Metazoa</taxon>
        <taxon>Ecdysozoa</taxon>
        <taxon>Arthropoda</taxon>
        <taxon>Hexapoda</taxon>
        <taxon>Insecta</taxon>
        <taxon>Pterygota</taxon>
        <taxon>Neoptera</taxon>
        <taxon>Endopterygota</taxon>
        <taxon>Hymenoptera</taxon>
        <taxon>Apocrita</taxon>
        <taxon>Ichneumonoidea</taxon>
        <taxon>Braconidae</taxon>
        <taxon>Euphorinae</taxon>
        <taxon>Microctonus</taxon>
    </lineage>
</organism>
<dbReference type="AlphaFoldDB" id="A0AA39EYY8"/>
<feature type="compositionally biased region" description="Basic residues" evidence="1">
    <location>
        <begin position="220"/>
        <end position="233"/>
    </location>
</feature>
<evidence type="ECO:0000313" key="2">
    <source>
        <dbReference type="EMBL" id="KAK0160262.1"/>
    </source>
</evidence>
<feature type="compositionally biased region" description="Basic and acidic residues" evidence="1">
    <location>
        <begin position="89"/>
        <end position="99"/>
    </location>
</feature>
<dbReference type="EMBL" id="JAQQBS010001423">
    <property type="protein sequence ID" value="KAK0160262.1"/>
    <property type="molecule type" value="Genomic_DNA"/>
</dbReference>
<comment type="caution">
    <text evidence="2">The sequence shown here is derived from an EMBL/GenBank/DDBJ whole genome shotgun (WGS) entry which is preliminary data.</text>
</comment>
<feature type="compositionally biased region" description="Polar residues" evidence="1">
    <location>
        <begin position="263"/>
        <end position="273"/>
    </location>
</feature>
<accession>A0AA39EYY8</accession>
<gene>
    <name evidence="2" type="ORF">PV328_007690</name>
</gene>
<reference evidence="2" key="1">
    <citation type="journal article" date="2023" name="bioRxiv">
        <title>Scaffold-level genome assemblies of two parasitoid biocontrol wasps reveal the parthenogenesis mechanism and an associated novel virus.</title>
        <authorList>
            <person name="Inwood S."/>
            <person name="Skelly J."/>
            <person name="Guhlin J."/>
            <person name="Harrop T."/>
            <person name="Goldson S."/>
            <person name="Dearden P."/>
        </authorList>
    </citation>
    <scope>NUCLEOTIDE SEQUENCE</scope>
    <source>
        <strain evidence="2">Irish</strain>
        <tissue evidence="2">Whole body</tissue>
    </source>
</reference>
<sequence>MAEKTTNETDPDISGILRLIEESDKEGEKLLTSSLAFINSRRPLTTYTIPRLNPHYGKKRGDWMMEEPAVTKPTACRTAPSPVRKKPVRHPESTPEARARAVPPGQFKAIKHNRPMKAPPQKQRTEPKPPIPVKPSPSLAITKPEPTASQPTALTTLEPGTVAHAAVIASAAFQGVMRKIAALRKENTPGKAPKPINIRLLPARPAMPKPEAAPTTTAGNRKKGSGKNRRKSFYHKEGETMWKVIEQPNDPAYHTVARETSAEETTGNQQRDSGTTDKHQKHPEETRASSGKHA</sequence>
<reference evidence="2" key="2">
    <citation type="submission" date="2023-03" db="EMBL/GenBank/DDBJ databases">
        <authorList>
            <person name="Inwood S.N."/>
            <person name="Skelly J.G."/>
            <person name="Guhlin J."/>
            <person name="Harrop T.W.R."/>
            <person name="Goldson S.G."/>
            <person name="Dearden P.K."/>
        </authorList>
    </citation>
    <scope>NUCLEOTIDE SEQUENCE</scope>
    <source>
        <strain evidence="2">Irish</strain>
        <tissue evidence="2">Whole body</tissue>
    </source>
</reference>
<feature type="region of interest" description="Disordered" evidence="1">
    <location>
        <begin position="186"/>
        <end position="294"/>
    </location>
</feature>
<keyword evidence="3" id="KW-1185">Reference proteome</keyword>
<proteinExistence type="predicted"/>
<evidence type="ECO:0000256" key="1">
    <source>
        <dbReference type="SAM" id="MobiDB-lite"/>
    </source>
</evidence>
<feature type="region of interest" description="Disordered" evidence="1">
    <location>
        <begin position="71"/>
        <end position="153"/>
    </location>
</feature>
<name>A0AA39EYY8_9HYME</name>